<gene>
    <name evidence="1" type="ORF">NP075_13395</name>
</gene>
<dbReference type="Pfam" id="PF02643">
    <property type="entry name" value="DUF192"/>
    <property type="match status" value="1"/>
</dbReference>
<accession>A0ABY5K6P9</accession>
<keyword evidence="2" id="KW-1185">Reference proteome</keyword>
<dbReference type="RefSeq" id="WP_227565676.1">
    <property type="nucleotide sequence ID" value="NZ_CP101989.1"/>
</dbReference>
<protein>
    <submittedName>
        <fullName evidence="1">DUF192 domain-containing protein</fullName>
    </submittedName>
</protein>
<sequence length="127" mass="13622">MSSRNARLIVDGRDVAQVVVADTWARRARGMLARRSPPEAMWFVGESGVHGVGMTRSLDVALLDREGRVLATTVLRPFGMTRPRRGVADVLEAARGSFDAWGLAVGSALARRGDGVAQADGFRGMLT</sequence>
<organism evidence="1 2">
    <name type="scientific">Cellulomonas wangsupingiae</name>
    <dbReference type="NCBI Taxonomy" id="2968085"/>
    <lineage>
        <taxon>Bacteria</taxon>
        <taxon>Bacillati</taxon>
        <taxon>Actinomycetota</taxon>
        <taxon>Actinomycetes</taxon>
        <taxon>Micrococcales</taxon>
        <taxon>Cellulomonadaceae</taxon>
        <taxon>Cellulomonas</taxon>
    </lineage>
</organism>
<proteinExistence type="predicted"/>
<dbReference type="Proteomes" id="UP001317322">
    <property type="component" value="Chromosome"/>
</dbReference>
<reference evidence="1 2" key="1">
    <citation type="submission" date="2022-07" db="EMBL/GenBank/DDBJ databases">
        <title>Novel species in genus cellulomonas.</title>
        <authorList>
            <person name="Ye L."/>
        </authorList>
    </citation>
    <scope>NUCLEOTIDE SEQUENCE [LARGE SCALE GENOMIC DNA]</scope>
    <source>
        <strain evidence="2">zg-Y908</strain>
    </source>
</reference>
<dbReference type="InterPro" id="IPR003795">
    <property type="entry name" value="DUF192"/>
</dbReference>
<dbReference type="EMBL" id="CP101989">
    <property type="protein sequence ID" value="UUI64118.1"/>
    <property type="molecule type" value="Genomic_DNA"/>
</dbReference>
<evidence type="ECO:0000313" key="2">
    <source>
        <dbReference type="Proteomes" id="UP001317322"/>
    </source>
</evidence>
<dbReference type="InterPro" id="IPR038695">
    <property type="entry name" value="Saro_0823-like_sf"/>
</dbReference>
<dbReference type="Gene3D" id="2.60.120.1140">
    <property type="entry name" value="Protein of unknown function DUF192"/>
    <property type="match status" value="1"/>
</dbReference>
<name>A0ABY5K6P9_9CELL</name>
<evidence type="ECO:0000313" key="1">
    <source>
        <dbReference type="EMBL" id="UUI64118.1"/>
    </source>
</evidence>